<protein>
    <submittedName>
        <fullName evidence="1">Uncharacterized protein</fullName>
    </submittedName>
</protein>
<name>A0A927L4I1_9ACTN</name>
<dbReference type="EMBL" id="JACYXT010000009">
    <property type="protein sequence ID" value="MBD9725915.1"/>
    <property type="molecule type" value="Genomic_DNA"/>
</dbReference>
<evidence type="ECO:0000313" key="2">
    <source>
        <dbReference type="Proteomes" id="UP000661025"/>
    </source>
</evidence>
<comment type="caution">
    <text evidence="1">The sequence shown here is derived from an EMBL/GenBank/DDBJ whole genome shotgun (WGS) entry which is preliminary data.</text>
</comment>
<reference evidence="1" key="1">
    <citation type="submission" date="2020-09" db="EMBL/GenBank/DDBJ databases">
        <title>Streptomyces canutascabiei sp. nov., which causes potato common scab and is distributed across the world.</title>
        <authorList>
            <person name="Nguyen H.P."/>
            <person name="Weisberg A.J."/>
            <person name="Chang J.H."/>
            <person name="Clarke C.R."/>
        </authorList>
    </citation>
    <scope>NUCLEOTIDE SEQUENCE</scope>
    <source>
        <strain evidence="1">ID-01-6.2a</strain>
    </source>
</reference>
<dbReference type="AlphaFoldDB" id="A0A927L4I1"/>
<sequence length="166" mass="17977">MHDDVVQAQYAQLRSAALEVLDAMPDAADSSPQFHDALKSLRAALEGGTPRRSLPTRSSPDPFEHSLVARSYVGQRAEPISLAERAVELRRRLEGDRDLEDRLPGEPSRNVAITELRAMIVAGLLEELAARLSPGAAFGPGRGGEELARLAKDLADELLARTFVGE</sequence>
<accession>A0A927L4I1</accession>
<evidence type="ECO:0000313" key="1">
    <source>
        <dbReference type="EMBL" id="MBD9725915.1"/>
    </source>
</evidence>
<dbReference type="GeneID" id="79931851"/>
<proteinExistence type="predicted"/>
<dbReference type="RefSeq" id="WP_192362590.1">
    <property type="nucleotide sequence ID" value="NZ_CP119182.1"/>
</dbReference>
<organism evidence="1 2">
    <name type="scientific">Streptomyces caniscabiei</name>
    <dbReference type="NCBI Taxonomy" id="2746961"/>
    <lineage>
        <taxon>Bacteria</taxon>
        <taxon>Bacillati</taxon>
        <taxon>Actinomycetota</taxon>
        <taxon>Actinomycetes</taxon>
        <taxon>Kitasatosporales</taxon>
        <taxon>Streptomycetaceae</taxon>
        <taxon>Streptomyces</taxon>
    </lineage>
</organism>
<dbReference type="Proteomes" id="UP000661025">
    <property type="component" value="Unassembled WGS sequence"/>
</dbReference>
<gene>
    <name evidence="1" type="ORF">IHE70_22375</name>
</gene>